<gene>
    <name evidence="10" type="ORF">WOLCODRAFT_138066</name>
</gene>
<feature type="region of interest" description="Disordered" evidence="8">
    <location>
        <begin position="686"/>
        <end position="711"/>
    </location>
</feature>
<organism evidence="10 11">
    <name type="scientific">Wolfiporia cocos (strain MD-104)</name>
    <name type="common">Brown rot fungus</name>
    <dbReference type="NCBI Taxonomy" id="742152"/>
    <lineage>
        <taxon>Eukaryota</taxon>
        <taxon>Fungi</taxon>
        <taxon>Dikarya</taxon>
        <taxon>Basidiomycota</taxon>
        <taxon>Agaricomycotina</taxon>
        <taxon>Agaricomycetes</taxon>
        <taxon>Polyporales</taxon>
        <taxon>Phaeolaceae</taxon>
        <taxon>Wolfiporia</taxon>
    </lineage>
</organism>
<keyword evidence="6" id="KW-0833">Ubl conjugation pathway</keyword>
<evidence type="ECO:0000256" key="5">
    <source>
        <dbReference type="ARBA" id="ARBA00022771"/>
    </source>
</evidence>
<dbReference type="InterPro" id="IPR047545">
    <property type="entry name" value="BRcat_RBR_RNF216"/>
</dbReference>
<keyword evidence="11" id="KW-1185">Reference proteome</keyword>
<evidence type="ECO:0000313" key="11">
    <source>
        <dbReference type="Proteomes" id="UP000218811"/>
    </source>
</evidence>
<dbReference type="CDD" id="cd20353">
    <property type="entry name" value="Rcat_RBR_RNF216"/>
    <property type="match status" value="1"/>
</dbReference>
<dbReference type="InterPro" id="IPR047546">
    <property type="entry name" value="Rcat_RBR_RNF216"/>
</dbReference>
<evidence type="ECO:0000256" key="8">
    <source>
        <dbReference type="SAM" id="MobiDB-lite"/>
    </source>
</evidence>
<feature type="region of interest" description="Disordered" evidence="8">
    <location>
        <begin position="1"/>
        <end position="145"/>
    </location>
</feature>
<accession>A0A2H3K2Z3</accession>
<dbReference type="CDD" id="cd16630">
    <property type="entry name" value="RING-HC_RBR_RNF216"/>
    <property type="match status" value="1"/>
</dbReference>
<protein>
    <recommendedName>
        <fullName evidence="9">RING-type domain-containing protein</fullName>
    </recommendedName>
</protein>
<evidence type="ECO:0000256" key="7">
    <source>
        <dbReference type="ARBA" id="ARBA00022833"/>
    </source>
</evidence>
<dbReference type="InterPro" id="IPR044066">
    <property type="entry name" value="TRIAD_supradom"/>
</dbReference>
<keyword evidence="4" id="KW-0677">Repeat</keyword>
<dbReference type="STRING" id="742152.A0A2H3K2Z3"/>
<feature type="domain" description="RING-type" evidence="9">
    <location>
        <begin position="329"/>
        <end position="550"/>
    </location>
</feature>
<dbReference type="CDD" id="cd20339">
    <property type="entry name" value="BRcat_RBR_RNF216"/>
    <property type="match status" value="1"/>
</dbReference>
<dbReference type="OrthoDB" id="10009520at2759"/>
<evidence type="ECO:0000313" key="10">
    <source>
        <dbReference type="EMBL" id="PCH42777.1"/>
    </source>
</evidence>
<evidence type="ECO:0000256" key="4">
    <source>
        <dbReference type="ARBA" id="ARBA00022737"/>
    </source>
</evidence>
<dbReference type="Proteomes" id="UP000218811">
    <property type="component" value="Unassembled WGS sequence"/>
</dbReference>
<keyword evidence="3" id="KW-0479">Metal-binding</keyword>
<dbReference type="GO" id="GO:0008270">
    <property type="term" value="F:zinc ion binding"/>
    <property type="evidence" value="ECO:0007669"/>
    <property type="project" value="UniProtKB-KW"/>
</dbReference>
<comment type="pathway">
    <text evidence="1">Protein modification; protein ubiquitination.</text>
</comment>
<sequence>MNNATVIEIFSSPDVSPARRAPRRPAPARRQLPINEADIIELTSSDEDEPPARRGRTKDKAGPVAGPSRVDPPREPPLLLDSDLESAGELSAEPSGRSTSPSLPPLARGPQPAFPAPSPRVEPHQVPLPPSNPGSPAPEGPDPLDGYVAQVLEVIPDVDPDHARLLVTQHAARHGTQVVEIVLHILFENSTYPKVDRKGKGKRKRDDEDDGEDRSGKNARAKIDYGSKDRPHPGRMSYTWQAQDRLYADFPCIPVPHVRKRLEENGNLYAPTFLVLREESRLPNPPYRPKRAKKAGAEKGKGLLDPDLDLEIAWVQAKLQDAEAANPEDGIECGCCFSTYAFDKMIQCPDAHLFCTDCMTTYAETLLGAHDARIVCMDQSGCKLAFPESELRRFLPYRLLALYERVRQRAEIEAAGLEGLEECPFCDYKCVIENAEEKLFRCENEECMAVTCRACKRADHLPKSCTEAAEDKKLDARHAIEEAMTRALTRNCPKCQKVFVKESGCNKMTCPYCKAISCYVCRQIITGYDHFNQMPPYKEAPDSSKCQLWDKSVEQRHSNEVAVAAKKAQEEYKRAHPEVEDRDLAVDLPRAPPPVAGPSHVPHPHLNPYWQRLPHVPMRVPVQMPPFLHAPVPPPAFPPPQLQLPGLDHVLQQHFAMAANPLVAPAARGAPLPGPMLAAPQPVHVAPVRHLPPPAPRPQRVHVGRQTRRRR</sequence>
<dbReference type="InterPro" id="IPR002867">
    <property type="entry name" value="IBR_dom"/>
</dbReference>
<feature type="compositionally biased region" description="Pro residues" evidence="8">
    <location>
        <begin position="112"/>
        <end position="141"/>
    </location>
</feature>
<dbReference type="PROSITE" id="PS51873">
    <property type="entry name" value="TRIAD"/>
    <property type="match status" value="1"/>
</dbReference>
<evidence type="ECO:0000256" key="2">
    <source>
        <dbReference type="ARBA" id="ARBA00022679"/>
    </source>
</evidence>
<feature type="compositionally biased region" description="Basic and acidic residues" evidence="8">
    <location>
        <begin position="213"/>
        <end position="232"/>
    </location>
</feature>
<dbReference type="PANTHER" id="PTHR22770:SF47">
    <property type="entry name" value="E3 UBIQUITIN-PROTEIN LIGASE RNF216"/>
    <property type="match status" value="1"/>
</dbReference>
<dbReference type="Pfam" id="PF26200">
    <property type="entry name" value="Rcat_RNF216"/>
    <property type="match status" value="1"/>
</dbReference>
<dbReference type="PANTHER" id="PTHR22770">
    <property type="entry name" value="UBIQUITIN CONJUGATING ENZYME 7 INTERACTING PROTEIN-RELATED"/>
    <property type="match status" value="1"/>
</dbReference>
<feature type="region of interest" description="Disordered" evidence="8">
    <location>
        <begin position="194"/>
        <end position="235"/>
    </location>
</feature>
<dbReference type="SMART" id="SM00647">
    <property type="entry name" value="IBR"/>
    <property type="match status" value="2"/>
</dbReference>
<evidence type="ECO:0000256" key="6">
    <source>
        <dbReference type="ARBA" id="ARBA00022786"/>
    </source>
</evidence>
<feature type="compositionally biased region" description="Basic residues" evidence="8">
    <location>
        <begin position="699"/>
        <end position="711"/>
    </location>
</feature>
<reference evidence="10 11" key="1">
    <citation type="journal article" date="2012" name="Science">
        <title>The Paleozoic origin of enzymatic lignin decomposition reconstructed from 31 fungal genomes.</title>
        <authorList>
            <person name="Floudas D."/>
            <person name="Binder M."/>
            <person name="Riley R."/>
            <person name="Barry K."/>
            <person name="Blanchette R.A."/>
            <person name="Henrissat B."/>
            <person name="Martinez A.T."/>
            <person name="Otillar R."/>
            <person name="Spatafora J.W."/>
            <person name="Yadav J.S."/>
            <person name="Aerts A."/>
            <person name="Benoit I."/>
            <person name="Boyd A."/>
            <person name="Carlson A."/>
            <person name="Copeland A."/>
            <person name="Coutinho P.M."/>
            <person name="de Vries R.P."/>
            <person name="Ferreira P."/>
            <person name="Findley K."/>
            <person name="Foster B."/>
            <person name="Gaskell J."/>
            <person name="Glotzer D."/>
            <person name="Gorecki P."/>
            <person name="Heitman J."/>
            <person name="Hesse C."/>
            <person name="Hori C."/>
            <person name="Igarashi K."/>
            <person name="Jurgens J.A."/>
            <person name="Kallen N."/>
            <person name="Kersten P."/>
            <person name="Kohler A."/>
            <person name="Kuees U."/>
            <person name="Kumar T.K.A."/>
            <person name="Kuo A."/>
            <person name="LaButti K."/>
            <person name="Larrondo L.F."/>
            <person name="Lindquist E."/>
            <person name="Ling A."/>
            <person name="Lombard V."/>
            <person name="Lucas S."/>
            <person name="Lundell T."/>
            <person name="Martin R."/>
            <person name="McLaughlin D.J."/>
            <person name="Morgenstern I."/>
            <person name="Morin E."/>
            <person name="Murat C."/>
            <person name="Nagy L.G."/>
            <person name="Nolan M."/>
            <person name="Ohm R.A."/>
            <person name="Patyshakuliyeva A."/>
            <person name="Rokas A."/>
            <person name="Ruiz-Duenas F.J."/>
            <person name="Sabat G."/>
            <person name="Salamov A."/>
            <person name="Samejima M."/>
            <person name="Schmutz J."/>
            <person name="Slot J.C."/>
            <person name="St John F."/>
            <person name="Stenlid J."/>
            <person name="Sun H."/>
            <person name="Sun S."/>
            <person name="Syed K."/>
            <person name="Tsang A."/>
            <person name="Wiebenga A."/>
            <person name="Young D."/>
            <person name="Pisabarro A."/>
            <person name="Eastwood D.C."/>
            <person name="Martin F."/>
            <person name="Cullen D."/>
            <person name="Grigoriev I.V."/>
            <person name="Hibbett D.S."/>
        </authorList>
    </citation>
    <scope>NUCLEOTIDE SEQUENCE [LARGE SCALE GENOMIC DNA]</scope>
    <source>
        <strain evidence="10 11">MD-104</strain>
    </source>
</reference>
<evidence type="ECO:0000256" key="3">
    <source>
        <dbReference type="ARBA" id="ARBA00022723"/>
    </source>
</evidence>
<dbReference type="EMBL" id="KB468135">
    <property type="protein sequence ID" value="PCH42777.1"/>
    <property type="molecule type" value="Genomic_DNA"/>
</dbReference>
<evidence type="ECO:0000256" key="1">
    <source>
        <dbReference type="ARBA" id="ARBA00004906"/>
    </source>
</evidence>
<dbReference type="AlphaFoldDB" id="A0A2H3K2Z3"/>
<keyword evidence="7" id="KW-0862">Zinc</keyword>
<dbReference type="Gene3D" id="1.20.120.1750">
    <property type="match status" value="1"/>
</dbReference>
<dbReference type="SUPFAM" id="SSF57850">
    <property type="entry name" value="RING/U-box"/>
    <property type="match status" value="2"/>
</dbReference>
<dbReference type="Pfam" id="PF26191">
    <property type="entry name" value="RING-HC_RBR_RNF216"/>
    <property type="match status" value="1"/>
</dbReference>
<keyword evidence="2" id="KW-0808">Transferase</keyword>
<name>A0A2H3K2Z3_WOLCO</name>
<dbReference type="GO" id="GO:0016740">
    <property type="term" value="F:transferase activity"/>
    <property type="evidence" value="ECO:0007669"/>
    <property type="project" value="UniProtKB-KW"/>
</dbReference>
<dbReference type="InterPro" id="IPR047544">
    <property type="entry name" value="RING-HC_RBR_RNF216"/>
</dbReference>
<dbReference type="InterPro" id="IPR051628">
    <property type="entry name" value="LUBAC_E3_Ligases"/>
</dbReference>
<keyword evidence="5" id="KW-0863">Zinc-finger</keyword>
<proteinExistence type="predicted"/>
<evidence type="ECO:0000259" key="9">
    <source>
        <dbReference type="PROSITE" id="PS51873"/>
    </source>
</evidence>
<dbReference type="OMA" id="CKHPFIK"/>